<reference evidence="1 2" key="1">
    <citation type="submission" date="2019-09" db="EMBL/GenBank/DDBJ databases">
        <title>Arthrobacter zafarii sp. nov., a moderately thermotolerant and halotolerant actinobacterium isolated from Cholistan desert soil of Pakistan.</title>
        <authorList>
            <person name="Amin A."/>
            <person name="Ahmed I."/>
            <person name="Khalid N."/>
            <person name="Schumann P."/>
            <person name="Busse H.J."/>
            <person name="Khan I.U."/>
            <person name="Li S."/>
            <person name="Li W.J."/>
        </authorList>
    </citation>
    <scope>NUCLEOTIDE SEQUENCE [LARGE SCALE GENOMIC DNA]</scope>
    <source>
        <strain evidence="1 2">NCCP-1664</strain>
    </source>
</reference>
<gene>
    <name evidence="1" type="ORF">NCCP1664_03750</name>
</gene>
<proteinExistence type="predicted"/>
<name>A0A5A7NQ01_9MICC</name>
<dbReference type="RefSeq" id="WP_149955370.1">
    <property type="nucleotide sequence ID" value="NZ_BKDJ01000001.1"/>
</dbReference>
<keyword evidence="2" id="KW-1185">Reference proteome</keyword>
<accession>A0A5A7NQ01</accession>
<dbReference type="Proteomes" id="UP000325307">
    <property type="component" value="Unassembled WGS sequence"/>
</dbReference>
<evidence type="ECO:0000313" key="1">
    <source>
        <dbReference type="EMBL" id="GER21878.1"/>
    </source>
</evidence>
<dbReference type="OrthoDB" id="4965153at2"/>
<protein>
    <submittedName>
        <fullName evidence="1">Uncharacterized protein</fullName>
    </submittedName>
</protein>
<sequence>MANENGSADAALKAHLHRAFDGQIPNFGSYNLVYAAGRAGSAGIFVLGYRRQPLELLVAPLDGHTLAARGPAVAVDLTNLSHIAQPMEGGYEIGTTTGRVYRFDVASHPLVDTAEGTRVQLEQDADAEDFAQFMDEFMAVLDGYAGDPQH</sequence>
<dbReference type="EMBL" id="BKDJ01000001">
    <property type="protein sequence ID" value="GER21878.1"/>
    <property type="molecule type" value="Genomic_DNA"/>
</dbReference>
<comment type="caution">
    <text evidence="1">The sequence shown here is derived from an EMBL/GenBank/DDBJ whole genome shotgun (WGS) entry which is preliminary data.</text>
</comment>
<dbReference type="AlphaFoldDB" id="A0A5A7NQ01"/>
<organism evidence="1 2">
    <name type="scientific">Zafaria cholistanensis</name>
    <dbReference type="NCBI Taxonomy" id="1682741"/>
    <lineage>
        <taxon>Bacteria</taxon>
        <taxon>Bacillati</taxon>
        <taxon>Actinomycetota</taxon>
        <taxon>Actinomycetes</taxon>
        <taxon>Micrococcales</taxon>
        <taxon>Micrococcaceae</taxon>
        <taxon>Zafaria</taxon>
    </lineage>
</organism>
<evidence type="ECO:0000313" key="2">
    <source>
        <dbReference type="Proteomes" id="UP000325307"/>
    </source>
</evidence>